<proteinExistence type="predicted"/>
<keyword evidence="3" id="KW-1185">Reference proteome</keyword>
<evidence type="ECO:0008006" key="4">
    <source>
        <dbReference type="Google" id="ProtNLM"/>
    </source>
</evidence>
<evidence type="ECO:0000256" key="1">
    <source>
        <dbReference type="SAM" id="Phobius"/>
    </source>
</evidence>
<feature type="non-terminal residue" evidence="2">
    <location>
        <position position="71"/>
    </location>
</feature>
<gene>
    <name evidence="2" type="ORF">PN36_33555</name>
</gene>
<name>A0A4E0RAZ8_9GAMM</name>
<keyword evidence="1" id="KW-1133">Transmembrane helix</keyword>
<accession>A0A4E0RAZ8</accession>
<dbReference type="EMBL" id="JSZA02000357">
    <property type="protein sequence ID" value="TGN99776.1"/>
    <property type="molecule type" value="Genomic_DNA"/>
</dbReference>
<sequence length="71" mass="8274">MKWLWFAYKNVIRNRRRSLMTIIITAVGTASILISSGFALYTYDSLREMSARESGHVVIAHSKYFNREEES</sequence>
<protein>
    <recommendedName>
        <fullName evidence="4">ABC transporter permease</fullName>
    </recommendedName>
</protein>
<reference evidence="2 3" key="1">
    <citation type="journal article" date="2016" name="Front. Microbiol.">
        <title>Single-Cell (Meta-)Genomics of a Dimorphic Candidatus Thiomargarita nelsonii Reveals Genomic Plasticity.</title>
        <authorList>
            <person name="Flood B.E."/>
            <person name="Fliss P."/>
            <person name="Jones D.S."/>
            <person name="Dick G.J."/>
            <person name="Jain S."/>
            <person name="Kaster A.K."/>
            <person name="Winkel M."/>
            <person name="Mussmann M."/>
            <person name="Bailey J."/>
        </authorList>
    </citation>
    <scope>NUCLEOTIDE SEQUENCE [LARGE SCALE GENOMIC DNA]</scope>
    <source>
        <strain evidence="2">Hydrate Ridge</strain>
    </source>
</reference>
<dbReference type="Proteomes" id="UP000030428">
    <property type="component" value="Unassembled WGS sequence"/>
</dbReference>
<keyword evidence="1" id="KW-0812">Transmembrane</keyword>
<dbReference type="AlphaFoldDB" id="A0A4E0RAZ8"/>
<organism evidence="2 3">
    <name type="scientific">Candidatus Thiomargarita nelsonii</name>
    <dbReference type="NCBI Taxonomy" id="1003181"/>
    <lineage>
        <taxon>Bacteria</taxon>
        <taxon>Pseudomonadati</taxon>
        <taxon>Pseudomonadota</taxon>
        <taxon>Gammaproteobacteria</taxon>
        <taxon>Thiotrichales</taxon>
        <taxon>Thiotrichaceae</taxon>
        <taxon>Thiomargarita</taxon>
    </lineage>
</organism>
<evidence type="ECO:0000313" key="2">
    <source>
        <dbReference type="EMBL" id="TGN99776.1"/>
    </source>
</evidence>
<evidence type="ECO:0000313" key="3">
    <source>
        <dbReference type="Proteomes" id="UP000030428"/>
    </source>
</evidence>
<keyword evidence="1" id="KW-0472">Membrane</keyword>
<comment type="caution">
    <text evidence="2">The sequence shown here is derived from an EMBL/GenBank/DDBJ whole genome shotgun (WGS) entry which is preliminary data.</text>
</comment>
<feature type="transmembrane region" description="Helical" evidence="1">
    <location>
        <begin position="21"/>
        <end position="43"/>
    </location>
</feature>